<dbReference type="AlphaFoldDB" id="A0A6P2D6J4"/>
<evidence type="ECO:0000256" key="2">
    <source>
        <dbReference type="ARBA" id="ARBA00022670"/>
    </source>
</evidence>
<name>A0A6P2D6J4_9BACT</name>
<reference evidence="5 6" key="1">
    <citation type="submission" date="2019-05" db="EMBL/GenBank/DDBJ databases">
        <authorList>
            <consortium name="Science for Life Laboratories"/>
        </authorList>
    </citation>
    <scope>NUCLEOTIDE SEQUENCE [LARGE SCALE GENOMIC DNA]</scope>
    <source>
        <strain evidence="5">Soil9</strain>
    </source>
</reference>
<dbReference type="Proteomes" id="UP000464178">
    <property type="component" value="Chromosome"/>
</dbReference>
<evidence type="ECO:0000256" key="1">
    <source>
        <dbReference type="ARBA" id="ARBA00010541"/>
    </source>
</evidence>
<keyword evidence="4" id="KW-0732">Signal</keyword>
<dbReference type="InterPro" id="IPR001940">
    <property type="entry name" value="Peptidase_S1C"/>
</dbReference>
<proteinExistence type="inferred from homology"/>
<dbReference type="GO" id="GO:0006508">
    <property type="term" value="P:proteolysis"/>
    <property type="evidence" value="ECO:0007669"/>
    <property type="project" value="UniProtKB-KW"/>
</dbReference>
<keyword evidence="3" id="KW-0378">Hydrolase</keyword>
<feature type="chain" id="PRO_5026751691" evidence="4">
    <location>
        <begin position="21"/>
        <end position="870"/>
    </location>
</feature>
<dbReference type="InterPro" id="IPR051201">
    <property type="entry name" value="Chloro_Bact_Ser_Proteases"/>
</dbReference>
<protein>
    <submittedName>
        <fullName evidence="5">Uncharacterized protein</fullName>
    </submittedName>
</protein>
<dbReference type="SUPFAM" id="SSF50494">
    <property type="entry name" value="Trypsin-like serine proteases"/>
    <property type="match status" value="1"/>
</dbReference>
<dbReference type="PANTHER" id="PTHR43343">
    <property type="entry name" value="PEPTIDASE S12"/>
    <property type="match status" value="1"/>
</dbReference>
<dbReference type="GO" id="GO:0004252">
    <property type="term" value="F:serine-type endopeptidase activity"/>
    <property type="evidence" value="ECO:0007669"/>
    <property type="project" value="InterPro"/>
</dbReference>
<dbReference type="PRINTS" id="PR00834">
    <property type="entry name" value="PROTEASES2C"/>
</dbReference>
<evidence type="ECO:0000256" key="3">
    <source>
        <dbReference type="ARBA" id="ARBA00022801"/>
    </source>
</evidence>
<keyword evidence="6" id="KW-1185">Reference proteome</keyword>
<sequence length="870" mass="91275">MPRALLFVAALVVGTLSTRADEGLTPETVTAVKRAAVFVRVEGTDWGASGSGFVVAADKERVLIVTNHHVALKRPAGRPKPPELSVVFGSGTAAEREYPATVVGADEERDLAVLRVTGVKDPPEPIAYANPPKPVETMGVFSFGYPLGQALAVRKGFPAVTVGKASVSSLREGDDGELAVIQIDGNLNPGNSGGPVVDSKGRLVGVAVARARDGQGIGFVIPGAEVTRLMAGRIGAVRVVPGKRGDGKPSARIEAELVDPAGALRTATAYYVIVPPNEKGPGAAALDTHPGARKLELKVDKGTATGELALEKAEGSVVVQVVGARAHGAGPVATRARAFALAPGVRPEDLTGPAPAGWKAYSPLGRPFTVWLPERPAQQNEDRRQVSLLGETVRTRGVAGKTEDGLLYRAEILDLSPDLGRLGARLYSAYRTTLRDETKGRITESVEARAGDLTGAEYRLESGSEVTRARVYVQGQRIYVVRVTGTADQVAGLSAETILMSFQRPGEVRAQVPPTTPAAPKVLGVGKEPHILGSIEHDPKFKTVGPAGGVLIGLEARFAKFGDLDIVRAVRPIYRVNGKEETGTQFGNDLTGAVTLKAKDGYAVGAISGKAGWWCNGFSLTFMKVKPDGTLDPKDQYESTWVGFNGKGDVTQVVSDGTPVVGIVGKIVGTETTALGLLFKGQEKFEVNAAPNTPGAPAAPKVLGVGKEPHILGSIEHDPKFKTVGPAGGVLIGLEARFAKFGDLDIVRAVRPIYRVNGKEETGTQFGNDLTGAVTLKAKDGYAVGAISGKAGWWCNGFSLTFMKVKPDGTLDPKDQYESTWVGFNGKGDVTQVVSDGTPVVGIVGKIVGTETTALGLLFKGQEKFDPEKK</sequence>
<dbReference type="InterPro" id="IPR009003">
    <property type="entry name" value="Peptidase_S1_PA"/>
</dbReference>
<evidence type="ECO:0000313" key="5">
    <source>
        <dbReference type="EMBL" id="VTR96086.1"/>
    </source>
</evidence>
<keyword evidence="2" id="KW-0645">Protease</keyword>
<accession>A0A6P2D6J4</accession>
<dbReference type="Gene3D" id="2.40.10.10">
    <property type="entry name" value="Trypsin-like serine proteases"/>
    <property type="match status" value="2"/>
</dbReference>
<organism evidence="5 6">
    <name type="scientific">Gemmata massiliana</name>
    <dbReference type="NCBI Taxonomy" id="1210884"/>
    <lineage>
        <taxon>Bacteria</taxon>
        <taxon>Pseudomonadati</taxon>
        <taxon>Planctomycetota</taxon>
        <taxon>Planctomycetia</taxon>
        <taxon>Gemmatales</taxon>
        <taxon>Gemmataceae</taxon>
        <taxon>Gemmata</taxon>
    </lineage>
</organism>
<dbReference type="RefSeq" id="WP_162670421.1">
    <property type="nucleotide sequence ID" value="NZ_LR593886.1"/>
</dbReference>
<gene>
    <name evidence="5" type="ORF">SOIL9_16280</name>
</gene>
<dbReference type="PANTHER" id="PTHR43343:SF3">
    <property type="entry name" value="PROTEASE DO-LIKE 8, CHLOROPLASTIC"/>
    <property type="match status" value="1"/>
</dbReference>
<feature type="signal peptide" evidence="4">
    <location>
        <begin position="1"/>
        <end position="20"/>
    </location>
</feature>
<dbReference type="InterPro" id="IPR043504">
    <property type="entry name" value="Peptidase_S1_PA_chymotrypsin"/>
</dbReference>
<evidence type="ECO:0000256" key="4">
    <source>
        <dbReference type="SAM" id="SignalP"/>
    </source>
</evidence>
<evidence type="ECO:0000313" key="6">
    <source>
        <dbReference type="Proteomes" id="UP000464178"/>
    </source>
</evidence>
<comment type="similarity">
    <text evidence="1">Belongs to the peptidase S1C family.</text>
</comment>
<dbReference type="KEGG" id="gms:SOIL9_16280"/>
<dbReference type="Pfam" id="PF13365">
    <property type="entry name" value="Trypsin_2"/>
    <property type="match status" value="1"/>
</dbReference>
<dbReference type="EMBL" id="LR593886">
    <property type="protein sequence ID" value="VTR96086.1"/>
    <property type="molecule type" value="Genomic_DNA"/>
</dbReference>